<protein>
    <submittedName>
        <fullName evidence="2">Uncharacterized protein</fullName>
    </submittedName>
</protein>
<keyword evidence="3" id="KW-1185">Reference proteome</keyword>
<feature type="chain" id="PRO_5042057349" evidence="1">
    <location>
        <begin position="20"/>
        <end position="55"/>
    </location>
</feature>
<proteinExistence type="predicted"/>
<dbReference type="EMBL" id="JARKIB010000183">
    <property type="protein sequence ID" value="KAJ7726946.1"/>
    <property type="molecule type" value="Genomic_DNA"/>
</dbReference>
<evidence type="ECO:0000313" key="2">
    <source>
        <dbReference type="EMBL" id="KAJ7726946.1"/>
    </source>
</evidence>
<evidence type="ECO:0000256" key="1">
    <source>
        <dbReference type="SAM" id="SignalP"/>
    </source>
</evidence>
<reference evidence="2" key="1">
    <citation type="submission" date="2023-03" db="EMBL/GenBank/DDBJ databases">
        <title>Massive genome expansion in bonnet fungi (Mycena s.s.) driven by repeated elements and novel gene families across ecological guilds.</title>
        <authorList>
            <consortium name="Lawrence Berkeley National Laboratory"/>
            <person name="Harder C.B."/>
            <person name="Miyauchi S."/>
            <person name="Viragh M."/>
            <person name="Kuo A."/>
            <person name="Thoen E."/>
            <person name="Andreopoulos B."/>
            <person name="Lu D."/>
            <person name="Skrede I."/>
            <person name="Drula E."/>
            <person name="Henrissat B."/>
            <person name="Morin E."/>
            <person name="Kohler A."/>
            <person name="Barry K."/>
            <person name="LaButti K."/>
            <person name="Morin E."/>
            <person name="Salamov A."/>
            <person name="Lipzen A."/>
            <person name="Mereny Z."/>
            <person name="Hegedus B."/>
            <person name="Baldrian P."/>
            <person name="Stursova M."/>
            <person name="Weitz H."/>
            <person name="Taylor A."/>
            <person name="Grigoriev I.V."/>
            <person name="Nagy L.G."/>
            <person name="Martin F."/>
            <person name="Kauserud H."/>
        </authorList>
    </citation>
    <scope>NUCLEOTIDE SEQUENCE</scope>
    <source>
        <strain evidence="2">CBHHK182m</strain>
    </source>
</reference>
<gene>
    <name evidence="2" type="ORF">B0H16DRAFT_1735442</name>
</gene>
<dbReference type="Proteomes" id="UP001215598">
    <property type="component" value="Unassembled WGS sequence"/>
</dbReference>
<evidence type="ECO:0000313" key="3">
    <source>
        <dbReference type="Proteomes" id="UP001215598"/>
    </source>
</evidence>
<organism evidence="2 3">
    <name type="scientific">Mycena metata</name>
    <dbReference type="NCBI Taxonomy" id="1033252"/>
    <lineage>
        <taxon>Eukaryota</taxon>
        <taxon>Fungi</taxon>
        <taxon>Dikarya</taxon>
        <taxon>Basidiomycota</taxon>
        <taxon>Agaricomycotina</taxon>
        <taxon>Agaricomycetes</taxon>
        <taxon>Agaricomycetidae</taxon>
        <taxon>Agaricales</taxon>
        <taxon>Marasmiineae</taxon>
        <taxon>Mycenaceae</taxon>
        <taxon>Mycena</taxon>
    </lineage>
</organism>
<dbReference type="AlphaFoldDB" id="A0AAD7MQ45"/>
<sequence>MQFHTLALLAFAYFAATTAAGLTAAVAPTAAAALTAAEVSEPIGARCDPANWPYC</sequence>
<keyword evidence="1" id="KW-0732">Signal</keyword>
<accession>A0AAD7MQ45</accession>
<comment type="caution">
    <text evidence="2">The sequence shown here is derived from an EMBL/GenBank/DDBJ whole genome shotgun (WGS) entry which is preliminary data.</text>
</comment>
<name>A0AAD7MQ45_9AGAR</name>
<feature type="signal peptide" evidence="1">
    <location>
        <begin position="1"/>
        <end position="19"/>
    </location>
</feature>